<reference evidence="3 4" key="1">
    <citation type="submission" date="2020-08" db="EMBL/GenBank/DDBJ databases">
        <title>Functional genomics of gut bacteria from endangered species of beetles.</title>
        <authorList>
            <person name="Carlos-Shanley C."/>
        </authorList>
    </citation>
    <scope>NUCLEOTIDE SEQUENCE [LARGE SCALE GENOMIC DNA]</scope>
    <source>
        <strain evidence="3 4">S00224</strain>
    </source>
</reference>
<sequence>MPHVTLRLASGRSDADKQRLADALAEAVTAAIGSPPESISVAIEDVAMGDWPGFYRSEIAAHPELLFKPPGYTL</sequence>
<feature type="domain" description="4-oxalocrotonate tautomerase-like" evidence="2">
    <location>
        <begin position="2"/>
        <end position="51"/>
    </location>
</feature>
<dbReference type="Pfam" id="PF01361">
    <property type="entry name" value="Tautomerase"/>
    <property type="match status" value="1"/>
</dbReference>
<dbReference type="InterPro" id="IPR004370">
    <property type="entry name" value="4-OT-like_dom"/>
</dbReference>
<dbReference type="AlphaFoldDB" id="A0A7W7JZ13"/>
<dbReference type="Gene3D" id="3.30.429.10">
    <property type="entry name" value="Macrophage Migration Inhibitory Factor"/>
    <property type="match status" value="1"/>
</dbReference>
<dbReference type="SUPFAM" id="SSF55331">
    <property type="entry name" value="Tautomerase/MIF"/>
    <property type="match status" value="1"/>
</dbReference>
<protein>
    <submittedName>
        <fullName evidence="3">4-oxalocrotonate tautomerase</fullName>
        <ecNumber evidence="3">5.3.2.6</ecNumber>
    </submittedName>
</protein>
<evidence type="ECO:0000259" key="2">
    <source>
        <dbReference type="Pfam" id="PF01361"/>
    </source>
</evidence>
<accession>A0A7W7JZ13</accession>
<proteinExistence type="predicted"/>
<dbReference type="Proteomes" id="UP000575241">
    <property type="component" value="Unassembled WGS sequence"/>
</dbReference>
<dbReference type="EC" id="5.3.2.6" evidence="3"/>
<evidence type="ECO:0000256" key="1">
    <source>
        <dbReference type="ARBA" id="ARBA00023235"/>
    </source>
</evidence>
<keyword evidence="4" id="KW-1185">Reference proteome</keyword>
<dbReference type="GO" id="GO:0016853">
    <property type="term" value="F:isomerase activity"/>
    <property type="evidence" value="ECO:0007669"/>
    <property type="project" value="UniProtKB-KW"/>
</dbReference>
<dbReference type="RefSeq" id="WP_184162508.1">
    <property type="nucleotide sequence ID" value="NZ_JACHLN010000001.1"/>
</dbReference>
<organism evidence="3 4">
    <name type="scientific">Sphingomonas kyeonggiensis</name>
    <dbReference type="NCBI Taxonomy" id="1268553"/>
    <lineage>
        <taxon>Bacteria</taxon>
        <taxon>Pseudomonadati</taxon>
        <taxon>Pseudomonadota</taxon>
        <taxon>Alphaproteobacteria</taxon>
        <taxon>Sphingomonadales</taxon>
        <taxon>Sphingomonadaceae</taxon>
        <taxon>Sphingomonas</taxon>
    </lineage>
</organism>
<gene>
    <name evidence="3" type="ORF">HNP52_000693</name>
</gene>
<keyword evidence="1 3" id="KW-0413">Isomerase</keyword>
<comment type="caution">
    <text evidence="3">The sequence shown here is derived from an EMBL/GenBank/DDBJ whole genome shotgun (WGS) entry which is preliminary data.</text>
</comment>
<evidence type="ECO:0000313" key="4">
    <source>
        <dbReference type="Proteomes" id="UP000575241"/>
    </source>
</evidence>
<dbReference type="EMBL" id="JACHLN010000001">
    <property type="protein sequence ID" value="MBB4837642.1"/>
    <property type="molecule type" value="Genomic_DNA"/>
</dbReference>
<evidence type="ECO:0000313" key="3">
    <source>
        <dbReference type="EMBL" id="MBB4837642.1"/>
    </source>
</evidence>
<dbReference type="InterPro" id="IPR014347">
    <property type="entry name" value="Tautomerase/MIF_sf"/>
</dbReference>
<name>A0A7W7JZ13_9SPHN</name>